<evidence type="ECO:0000313" key="1">
    <source>
        <dbReference type="EMBL" id="THU88513.1"/>
    </source>
</evidence>
<dbReference type="OrthoDB" id="3013323at2759"/>
<dbReference type="AlphaFoldDB" id="A0A4S8LI78"/>
<protein>
    <submittedName>
        <fullName evidence="1">Uncharacterized protein</fullName>
    </submittedName>
</protein>
<dbReference type="Proteomes" id="UP000297245">
    <property type="component" value="Unassembled WGS sequence"/>
</dbReference>
<reference evidence="1 2" key="1">
    <citation type="journal article" date="2019" name="Nat. Ecol. Evol.">
        <title>Megaphylogeny resolves global patterns of mushroom evolution.</title>
        <authorList>
            <person name="Varga T."/>
            <person name="Krizsan K."/>
            <person name="Foldi C."/>
            <person name="Dima B."/>
            <person name="Sanchez-Garcia M."/>
            <person name="Sanchez-Ramirez S."/>
            <person name="Szollosi G.J."/>
            <person name="Szarkandi J.G."/>
            <person name="Papp V."/>
            <person name="Albert L."/>
            <person name="Andreopoulos W."/>
            <person name="Angelini C."/>
            <person name="Antonin V."/>
            <person name="Barry K.W."/>
            <person name="Bougher N.L."/>
            <person name="Buchanan P."/>
            <person name="Buyck B."/>
            <person name="Bense V."/>
            <person name="Catcheside P."/>
            <person name="Chovatia M."/>
            <person name="Cooper J."/>
            <person name="Damon W."/>
            <person name="Desjardin D."/>
            <person name="Finy P."/>
            <person name="Geml J."/>
            <person name="Haridas S."/>
            <person name="Hughes K."/>
            <person name="Justo A."/>
            <person name="Karasinski D."/>
            <person name="Kautmanova I."/>
            <person name="Kiss B."/>
            <person name="Kocsube S."/>
            <person name="Kotiranta H."/>
            <person name="LaButti K.M."/>
            <person name="Lechner B.E."/>
            <person name="Liimatainen K."/>
            <person name="Lipzen A."/>
            <person name="Lukacs Z."/>
            <person name="Mihaltcheva S."/>
            <person name="Morgado L.N."/>
            <person name="Niskanen T."/>
            <person name="Noordeloos M.E."/>
            <person name="Ohm R.A."/>
            <person name="Ortiz-Santana B."/>
            <person name="Ovrebo C."/>
            <person name="Racz N."/>
            <person name="Riley R."/>
            <person name="Savchenko A."/>
            <person name="Shiryaev A."/>
            <person name="Soop K."/>
            <person name="Spirin V."/>
            <person name="Szebenyi C."/>
            <person name="Tomsovsky M."/>
            <person name="Tulloss R.E."/>
            <person name="Uehling J."/>
            <person name="Grigoriev I.V."/>
            <person name="Vagvolgyi C."/>
            <person name="Papp T."/>
            <person name="Martin F.M."/>
            <person name="Miettinen O."/>
            <person name="Hibbett D.S."/>
            <person name="Nagy L.G."/>
        </authorList>
    </citation>
    <scope>NUCLEOTIDE SEQUENCE [LARGE SCALE GENOMIC DNA]</scope>
    <source>
        <strain evidence="1 2">CBS 962.96</strain>
    </source>
</reference>
<sequence>MKVVAAEQRKNVSGAWLRKGGRGGTYARQARSLAREMVSAGCARTKVGKIMQLVAATFGIRIQAISRCTVGRMVLEGGVAAKLQSAYEILKTDGLTISQDSTSHRKQNIESHHFHPKVPDYEVLAEPRREGIEVESSVLPRIRLLCVTKLNDHSSKGSIDEWKEAIAELVELYNRSPLAKRLNQRFEVRDFLRVLKGMCGDHANNEKATADGIKEWKHEEAIKELGEDTLKEKTLAELILYLASWNLKKIESVGVMEQAEKDAALMEEIVHDLGQEAYDNLSTDKRRKLDLFVWSGCCMHKDQNSFKGGNAEMMKEWEKLGVDPPVLLANKTNSAILYNVFDPAGNLDKLDENQRRAFEESTRGGVKAMNLASALFNNKDDKKGQGDTHVNLFGHRFPDTNNTRFGSHADATAEVVKHLDAYVDYVRNGIPYSKTNVTHTNIEINLRNALEDKVTLTELCAMVIYANAEWEDTEAMEMVFKLAPTLPHLKPITLAFFRGALATWIRFSVEFAPGGLIDETSKEERLLAWMPPTNDPNESALGRYRVTMRDKSTLSLHQYNAEAMYSRNKTLSFMSALFEDEDHTFVMQEARQIDSSGLEAKRKAAQLEFRCRVIQMNQEKEEAKRKRAAQLREKLMGIPLIRDLSELENTPRAELNPKGSLEEKRLALITAFKTYLEKLADLKRPFGSSLGSEDIVPQDLPVQVEWHDEEDAEMEE</sequence>
<proteinExistence type="predicted"/>
<keyword evidence="2" id="KW-1185">Reference proteome</keyword>
<gene>
    <name evidence="1" type="ORF">K435DRAFT_821621</name>
</gene>
<organism evidence="1 2">
    <name type="scientific">Dendrothele bispora (strain CBS 962.96)</name>
    <dbReference type="NCBI Taxonomy" id="1314807"/>
    <lineage>
        <taxon>Eukaryota</taxon>
        <taxon>Fungi</taxon>
        <taxon>Dikarya</taxon>
        <taxon>Basidiomycota</taxon>
        <taxon>Agaricomycotina</taxon>
        <taxon>Agaricomycetes</taxon>
        <taxon>Agaricomycetidae</taxon>
        <taxon>Agaricales</taxon>
        <taxon>Agaricales incertae sedis</taxon>
        <taxon>Dendrothele</taxon>
    </lineage>
</organism>
<name>A0A4S8LI78_DENBC</name>
<accession>A0A4S8LI78</accession>
<evidence type="ECO:0000313" key="2">
    <source>
        <dbReference type="Proteomes" id="UP000297245"/>
    </source>
</evidence>
<dbReference type="EMBL" id="ML179407">
    <property type="protein sequence ID" value="THU88513.1"/>
    <property type="molecule type" value="Genomic_DNA"/>
</dbReference>